<sequence length="114" mass="13064">MDIKAYIDYFSEIADLPRERQFTLLEQAQQHAAKRSFLFRTGWLELFAPGLCIGLLAGLVYLFTNSSPWLYLAAAVVGLLLARVLIKEHLNANMRKGLHIALRTRAKEKRTPRH</sequence>
<keyword evidence="1" id="KW-1133">Transmembrane helix</keyword>
<evidence type="ECO:0000313" key="2">
    <source>
        <dbReference type="EMBL" id="MCU7554677.1"/>
    </source>
</evidence>
<keyword evidence="3" id="KW-1185">Reference proteome</keyword>
<keyword evidence="1" id="KW-0812">Transmembrane</keyword>
<gene>
    <name evidence="2" type="ORF">OCL06_08705</name>
</gene>
<reference evidence="3" key="1">
    <citation type="submission" date="2023-07" db="EMBL/GenBank/DDBJ databases">
        <title>Study on multiphase classification of strain Alteromonas salexigens isolated from the Yellow Sea.</title>
        <authorList>
            <person name="Sun L."/>
        </authorList>
    </citation>
    <scope>NUCLEOTIDE SEQUENCE [LARGE SCALE GENOMIC DNA]</scope>
    <source>
        <strain evidence="3">ASW11-19</strain>
    </source>
</reference>
<feature type="transmembrane region" description="Helical" evidence="1">
    <location>
        <begin position="69"/>
        <end position="86"/>
    </location>
</feature>
<feature type="transmembrane region" description="Helical" evidence="1">
    <location>
        <begin position="43"/>
        <end position="63"/>
    </location>
</feature>
<accession>A0ABT2VMY6</accession>
<comment type="caution">
    <text evidence="2">The sequence shown here is derived from an EMBL/GenBank/DDBJ whole genome shotgun (WGS) entry which is preliminary data.</text>
</comment>
<evidence type="ECO:0000256" key="1">
    <source>
        <dbReference type="SAM" id="Phobius"/>
    </source>
</evidence>
<name>A0ABT2VMY6_9ALTE</name>
<proteinExistence type="predicted"/>
<dbReference type="Proteomes" id="UP001209257">
    <property type="component" value="Unassembled WGS sequence"/>
</dbReference>
<protein>
    <submittedName>
        <fullName evidence="2">Uncharacterized protein</fullName>
    </submittedName>
</protein>
<evidence type="ECO:0000313" key="3">
    <source>
        <dbReference type="Proteomes" id="UP001209257"/>
    </source>
</evidence>
<dbReference type="EMBL" id="JAOTJC010000007">
    <property type="protein sequence ID" value="MCU7554677.1"/>
    <property type="molecule type" value="Genomic_DNA"/>
</dbReference>
<dbReference type="RefSeq" id="WP_262993531.1">
    <property type="nucleotide sequence ID" value="NZ_JAOTJC010000007.1"/>
</dbReference>
<organism evidence="2 3">
    <name type="scientific">Alteromonas salexigens</name>
    <dbReference type="NCBI Taxonomy" id="2982530"/>
    <lineage>
        <taxon>Bacteria</taxon>
        <taxon>Pseudomonadati</taxon>
        <taxon>Pseudomonadota</taxon>
        <taxon>Gammaproteobacteria</taxon>
        <taxon>Alteromonadales</taxon>
        <taxon>Alteromonadaceae</taxon>
        <taxon>Alteromonas/Salinimonas group</taxon>
        <taxon>Alteromonas</taxon>
    </lineage>
</organism>
<keyword evidence="1" id="KW-0472">Membrane</keyword>